<dbReference type="AlphaFoldDB" id="A0A803KYA6"/>
<keyword evidence="11" id="KW-1185">Reference proteome</keyword>
<feature type="transmembrane region" description="Helical" evidence="9">
    <location>
        <begin position="37"/>
        <end position="65"/>
    </location>
</feature>
<keyword evidence="7" id="KW-0539">Nucleus</keyword>
<keyword evidence="5 9" id="KW-1133">Transmembrane helix</keyword>
<dbReference type="Pfam" id="PF10225">
    <property type="entry name" value="NEMP"/>
    <property type="match status" value="1"/>
</dbReference>
<evidence type="ECO:0000313" key="10">
    <source>
        <dbReference type="EnsemblPlants" id="AUR62004015-RA:cds"/>
    </source>
</evidence>
<feature type="region of interest" description="Disordered" evidence="8">
    <location>
        <begin position="189"/>
        <end position="211"/>
    </location>
</feature>
<evidence type="ECO:0000313" key="11">
    <source>
        <dbReference type="Proteomes" id="UP000596660"/>
    </source>
</evidence>
<evidence type="ECO:0000256" key="3">
    <source>
        <dbReference type="ARBA" id="ARBA00022692"/>
    </source>
</evidence>
<evidence type="ECO:0000256" key="8">
    <source>
        <dbReference type="SAM" id="MobiDB-lite"/>
    </source>
</evidence>
<accession>A0A803KYA6</accession>
<evidence type="ECO:0000256" key="9">
    <source>
        <dbReference type="SAM" id="Phobius"/>
    </source>
</evidence>
<dbReference type="Gramene" id="AUR62004015-RA">
    <property type="protein sequence ID" value="AUR62004015-RA:cds"/>
    <property type="gene ID" value="AUR62004015"/>
</dbReference>
<keyword evidence="3 9" id="KW-0812">Transmembrane</keyword>
<sequence length="278" mass="31423">MRNSLNSLSSNRALWTTSSLLCSPVNRGFDDVMLVGFGGIAMAFTLAIFLLVFISLAGAWLGFWVVRKLVLTEEGLIDTNVSQFVAWSIRILGAVMILQCSLDPLLAAEALVSAIFISSILRKFARPRLLRRLYRKFQKSVARSHQKSRDHDSSPIVDKYAEHVGNFQNSQDMFLSPPSKCTMQAASYPNVKGPSKKTPPPPTESDTFYSTYHNTPQRRKFSADELKSVTKECTKKGLEELVSSPEFSRWAVAHAERITLAPTEKERSSNSRWYRWFY</sequence>
<keyword evidence="4" id="KW-0732">Signal</keyword>
<name>A0A803KYA6_CHEQI</name>
<dbReference type="OMA" id="WHRRSNN"/>
<dbReference type="EnsemblPlants" id="AUR62004015-RA">
    <property type="protein sequence ID" value="AUR62004015-RA:cds"/>
    <property type="gene ID" value="AUR62004015"/>
</dbReference>
<dbReference type="Proteomes" id="UP000596660">
    <property type="component" value="Unplaced"/>
</dbReference>
<keyword evidence="6 9" id="KW-0472">Membrane</keyword>
<evidence type="ECO:0000256" key="6">
    <source>
        <dbReference type="ARBA" id="ARBA00023136"/>
    </source>
</evidence>
<proteinExistence type="inferred from homology"/>
<evidence type="ECO:0008006" key="12">
    <source>
        <dbReference type="Google" id="ProtNLM"/>
    </source>
</evidence>
<organism evidence="10 11">
    <name type="scientific">Chenopodium quinoa</name>
    <name type="common">Quinoa</name>
    <dbReference type="NCBI Taxonomy" id="63459"/>
    <lineage>
        <taxon>Eukaryota</taxon>
        <taxon>Viridiplantae</taxon>
        <taxon>Streptophyta</taxon>
        <taxon>Embryophyta</taxon>
        <taxon>Tracheophyta</taxon>
        <taxon>Spermatophyta</taxon>
        <taxon>Magnoliopsida</taxon>
        <taxon>eudicotyledons</taxon>
        <taxon>Gunneridae</taxon>
        <taxon>Pentapetalae</taxon>
        <taxon>Caryophyllales</taxon>
        <taxon>Chenopodiaceae</taxon>
        <taxon>Chenopodioideae</taxon>
        <taxon>Atripliceae</taxon>
        <taxon>Chenopodium</taxon>
    </lineage>
</organism>
<evidence type="ECO:0000256" key="1">
    <source>
        <dbReference type="ARBA" id="ARBA00004575"/>
    </source>
</evidence>
<comment type="similarity">
    <text evidence="2">Belongs to the NEMP family.</text>
</comment>
<evidence type="ECO:0000256" key="5">
    <source>
        <dbReference type="ARBA" id="ARBA00022989"/>
    </source>
</evidence>
<dbReference type="PANTHER" id="PTHR31587">
    <property type="entry name" value="TRANSMEMBRANE PROTEIN (DUF2215)"/>
    <property type="match status" value="1"/>
</dbReference>
<reference evidence="10" key="1">
    <citation type="journal article" date="2017" name="Nature">
        <title>The genome of Chenopodium quinoa.</title>
        <authorList>
            <person name="Jarvis D.E."/>
            <person name="Ho Y.S."/>
            <person name="Lightfoot D.J."/>
            <person name="Schmoeckel S.M."/>
            <person name="Li B."/>
            <person name="Borm T.J.A."/>
            <person name="Ohyanagi H."/>
            <person name="Mineta K."/>
            <person name="Michell C.T."/>
            <person name="Saber N."/>
            <person name="Kharbatia N.M."/>
            <person name="Rupper R.R."/>
            <person name="Sharp A.R."/>
            <person name="Dally N."/>
            <person name="Boughton B.A."/>
            <person name="Woo Y.H."/>
            <person name="Gao G."/>
            <person name="Schijlen E.G.W.M."/>
            <person name="Guo X."/>
            <person name="Momin A.A."/>
            <person name="Negrao S."/>
            <person name="Al-Babili S."/>
            <person name="Gehring C."/>
            <person name="Roessner U."/>
            <person name="Jung C."/>
            <person name="Murphy K."/>
            <person name="Arold S.T."/>
            <person name="Gojobori T."/>
            <person name="van der Linden C.G."/>
            <person name="van Loo E.N."/>
            <person name="Jellen E.N."/>
            <person name="Maughan P.J."/>
            <person name="Tester M."/>
        </authorList>
    </citation>
    <scope>NUCLEOTIDE SEQUENCE [LARGE SCALE GENOMIC DNA]</scope>
    <source>
        <strain evidence="10">cv. PI 614886</strain>
    </source>
</reference>
<comment type="subcellular location">
    <subcellularLocation>
        <location evidence="1">Nucleus inner membrane</location>
        <topology evidence="1">Multi-pass membrane protein</topology>
        <orientation evidence="1">Nucleoplasmic side</orientation>
    </subcellularLocation>
</comment>
<evidence type="ECO:0000256" key="7">
    <source>
        <dbReference type="ARBA" id="ARBA00023242"/>
    </source>
</evidence>
<evidence type="ECO:0000256" key="4">
    <source>
        <dbReference type="ARBA" id="ARBA00022729"/>
    </source>
</evidence>
<dbReference type="GO" id="GO:0005637">
    <property type="term" value="C:nuclear inner membrane"/>
    <property type="evidence" value="ECO:0007669"/>
    <property type="project" value="UniProtKB-SubCell"/>
</dbReference>
<reference evidence="10" key="2">
    <citation type="submission" date="2021-03" db="UniProtKB">
        <authorList>
            <consortium name="EnsemblPlants"/>
        </authorList>
    </citation>
    <scope>IDENTIFICATION</scope>
</reference>
<dbReference type="InterPro" id="IPR019358">
    <property type="entry name" value="NEMP_fam"/>
</dbReference>
<dbReference type="PANTHER" id="PTHR31587:SF4">
    <property type="entry name" value="TRANSMEMBRANE PROTEIN (DUF2215)"/>
    <property type="match status" value="1"/>
</dbReference>
<evidence type="ECO:0000256" key="2">
    <source>
        <dbReference type="ARBA" id="ARBA00005748"/>
    </source>
</evidence>
<protein>
    <recommendedName>
        <fullName evidence="12">Transmembrane protein</fullName>
    </recommendedName>
</protein>